<dbReference type="GO" id="GO:0055085">
    <property type="term" value="P:transmembrane transport"/>
    <property type="evidence" value="ECO:0007669"/>
    <property type="project" value="InterPro"/>
</dbReference>
<evidence type="ECO:0000256" key="5">
    <source>
        <dbReference type="ARBA" id="ARBA00022519"/>
    </source>
</evidence>
<evidence type="ECO:0000313" key="14">
    <source>
        <dbReference type="EMBL" id="CAA0080865.1"/>
    </source>
</evidence>
<evidence type="ECO:0000313" key="13">
    <source>
        <dbReference type="EMBL" id="CAA0079736.1"/>
    </source>
</evidence>
<keyword evidence="6 11" id="KW-0812">Transmembrane</keyword>
<dbReference type="GO" id="GO:0015031">
    <property type="term" value="P:protein transport"/>
    <property type="evidence" value="ECO:0007669"/>
    <property type="project" value="UniProtKB-KW"/>
</dbReference>
<evidence type="ECO:0000256" key="3">
    <source>
        <dbReference type="ARBA" id="ARBA00022448"/>
    </source>
</evidence>
<organism evidence="14 16">
    <name type="scientific">BD1-7 clade bacterium</name>
    <dbReference type="NCBI Taxonomy" id="2029982"/>
    <lineage>
        <taxon>Bacteria</taxon>
        <taxon>Pseudomonadati</taxon>
        <taxon>Pseudomonadota</taxon>
        <taxon>Gammaproteobacteria</taxon>
        <taxon>Cellvibrionales</taxon>
        <taxon>Spongiibacteraceae</taxon>
        <taxon>BD1-7 clade</taxon>
    </lineage>
</organism>
<evidence type="ECO:0000256" key="11">
    <source>
        <dbReference type="SAM" id="Phobius"/>
    </source>
</evidence>
<protein>
    <recommendedName>
        <fullName evidence="12">TonB C-terminal domain-containing protein</fullName>
    </recommendedName>
</protein>
<keyword evidence="5" id="KW-0997">Cell inner membrane</keyword>
<dbReference type="AlphaFoldDB" id="A0A5S9MV09"/>
<dbReference type="InterPro" id="IPR006260">
    <property type="entry name" value="TonB/TolA_C"/>
</dbReference>
<dbReference type="SUPFAM" id="SSF74653">
    <property type="entry name" value="TolA/TonB C-terminal domain"/>
    <property type="match status" value="1"/>
</dbReference>
<dbReference type="InterPro" id="IPR037682">
    <property type="entry name" value="TonB_C"/>
</dbReference>
<evidence type="ECO:0000259" key="12">
    <source>
        <dbReference type="PROSITE" id="PS52015"/>
    </source>
</evidence>
<dbReference type="InterPro" id="IPR051045">
    <property type="entry name" value="TonB-dependent_transducer"/>
</dbReference>
<evidence type="ECO:0000256" key="2">
    <source>
        <dbReference type="ARBA" id="ARBA00006555"/>
    </source>
</evidence>
<evidence type="ECO:0000313" key="15">
    <source>
        <dbReference type="Proteomes" id="UP000434580"/>
    </source>
</evidence>
<evidence type="ECO:0000256" key="9">
    <source>
        <dbReference type="ARBA" id="ARBA00023136"/>
    </source>
</evidence>
<dbReference type="EMBL" id="CACSII010000001">
    <property type="protein sequence ID" value="CAA0079736.1"/>
    <property type="molecule type" value="Genomic_DNA"/>
</dbReference>
<keyword evidence="16" id="KW-1185">Reference proteome</keyword>
<comment type="similarity">
    <text evidence="2">Belongs to the TonB family.</text>
</comment>
<accession>A0A5S9MV09</accession>
<keyword evidence="3" id="KW-0813">Transport</keyword>
<name>A0A5S9MV09_9GAMM</name>
<dbReference type="EMBL" id="CACSIO010000001">
    <property type="protein sequence ID" value="CAA0080865.1"/>
    <property type="molecule type" value="Genomic_DNA"/>
</dbReference>
<dbReference type="Proteomes" id="UP000434580">
    <property type="component" value="Unassembled WGS sequence"/>
</dbReference>
<evidence type="ECO:0000256" key="8">
    <source>
        <dbReference type="ARBA" id="ARBA00022989"/>
    </source>
</evidence>
<feature type="compositionally biased region" description="Acidic residues" evidence="10">
    <location>
        <begin position="66"/>
        <end position="79"/>
    </location>
</feature>
<evidence type="ECO:0000256" key="7">
    <source>
        <dbReference type="ARBA" id="ARBA00022927"/>
    </source>
</evidence>
<sequence length="202" mass="22361">MQYLRLIIGACLAAVVTVGLLMLMERLIHSEYEPLEDQGSRKIADISMGETDIETQTQDRKPDKPDEAEEPPPELEQMDMQDSAVDTEGVNVTPTMKADLSFGGGPGLSSADGEYLPMVKVQPQYPRRAQSRGIEGYCVVEYTVTKTGSTRDPVAIDCVPKGIFERTSVKAVSKFKYKPRVENGEPIEVQGVQNKFKYKLAD</sequence>
<keyword evidence="9 11" id="KW-0472">Membrane</keyword>
<comment type="subcellular location">
    <subcellularLocation>
        <location evidence="1">Cell inner membrane</location>
        <topology evidence="1">Single-pass membrane protein</topology>
        <orientation evidence="1">Periplasmic side</orientation>
    </subcellularLocation>
</comment>
<proteinExistence type="inferred from homology"/>
<keyword evidence="4" id="KW-1003">Cell membrane</keyword>
<evidence type="ECO:0000313" key="16">
    <source>
        <dbReference type="Proteomes" id="UP000441399"/>
    </source>
</evidence>
<feature type="transmembrane region" description="Helical" evidence="11">
    <location>
        <begin position="6"/>
        <end position="24"/>
    </location>
</feature>
<dbReference type="PANTHER" id="PTHR33446">
    <property type="entry name" value="PROTEIN TONB-RELATED"/>
    <property type="match status" value="1"/>
</dbReference>
<dbReference type="NCBIfam" id="TIGR01352">
    <property type="entry name" value="tonB_Cterm"/>
    <property type="match status" value="1"/>
</dbReference>
<evidence type="ECO:0000256" key="4">
    <source>
        <dbReference type="ARBA" id="ARBA00022475"/>
    </source>
</evidence>
<evidence type="ECO:0000256" key="10">
    <source>
        <dbReference type="SAM" id="MobiDB-lite"/>
    </source>
</evidence>
<keyword evidence="7" id="KW-0653">Protein transport</keyword>
<evidence type="ECO:0000256" key="1">
    <source>
        <dbReference type="ARBA" id="ARBA00004383"/>
    </source>
</evidence>
<dbReference type="PROSITE" id="PS52015">
    <property type="entry name" value="TONB_CTD"/>
    <property type="match status" value="1"/>
</dbReference>
<dbReference type="Gene3D" id="3.30.1150.10">
    <property type="match status" value="1"/>
</dbReference>
<feature type="domain" description="TonB C-terminal" evidence="12">
    <location>
        <begin position="110"/>
        <end position="202"/>
    </location>
</feature>
<dbReference type="PANTHER" id="PTHR33446:SF14">
    <property type="entry name" value="PROTEIN TONB"/>
    <property type="match status" value="1"/>
</dbReference>
<dbReference type="Pfam" id="PF03544">
    <property type="entry name" value="TonB_C"/>
    <property type="match status" value="1"/>
</dbReference>
<evidence type="ECO:0000256" key="6">
    <source>
        <dbReference type="ARBA" id="ARBA00022692"/>
    </source>
</evidence>
<reference evidence="15 16" key="1">
    <citation type="submission" date="2019-11" db="EMBL/GenBank/DDBJ databases">
        <authorList>
            <person name="Holert J."/>
        </authorList>
    </citation>
    <scope>NUCLEOTIDE SEQUENCE [LARGE SCALE GENOMIC DNA]</scope>
    <source>
        <strain evidence="13">BC5_2</strain>
        <strain evidence="14">SB11_3</strain>
    </source>
</reference>
<feature type="region of interest" description="Disordered" evidence="10">
    <location>
        <begin position="47"/>
        <end position="82"/>
    </location>
</feature>
<keyword evidence="8 11" id="KW-1133">Transmembrane helix</keyword>
<dbReference type="OrthoDB" id="1628901at2"/>
<gene>
    <name evidence="13" type="ORF">DPBNPPHM_00170</name>
    <name evidence="14" type="ORF">OPDIPICF_00246</name>
</gene>
<dbReference type="GO" id="GO:0005886">
    <property type="term" value="C:plasma membrane"/>
    <property type="evidence" value="ECO:0007669"/>
    <property type="project" value="UniProtKB-SubCell"/>
</dbReference>
<dbReference type="Proteomes" id="UP000441399">
    <property type="component" value="Unassembled WGS sequence"/>
</dbReference>